<comment type="similarity">
    <text evidence="4">Belongs to the Orn/Lys/Arg decarboxylase class-II family.</text>
</comment>
<dbReference type="InterPro" id="IPR022643">
    <property type="entry name" value="De-COase2_C"/>
</dbReference>
<keyword evidence="9" id="KW-1185">Reference proteome</keyword>
<evidence type="ECO:0000313" key="8">
    <source>
        <dbReference type="EMBL" id="WLQ68829.1"/>
    </source>
</evidence>
<dbReference type="PRINTS" id="PR01181">
    <property type="entry name" value="DAPDCRBXLASE"/>
</dbReference>
<keyword evidence="3" id="KW-0457">Lysine biosynthesis</keyword>
<dbReference type="InterPro" id="IPR022644">
    <property type="entry name" value="De-COase2_N"/>
</dbReference>
<evidence type="ECO:0000256" key="2">
    <source>
        <dbReference type="ARBA" id="ARBA00022898"/>
    </source>
</evidence>
<evidence type="ECO:0000313" key="9">
    <source>
        <dbReference type="Proteomes" id="UP001224433"/>
    </source>
</evidence>
<dbReference type="SUPFAM" id="SSF50621">
    <property type="entry name" value="Alanine racemase C-terminal domain-like"/>
    <property type="match status" value="1"/>
</dbReference>
<dbReference type="Pfam" id="PF02784">
    <property type="entry name" value="Orn_Arg_deC_N"/>
    <property type="match status" value="1"/>
</dbReference>
<dbReference type="PANTHER" id="PTHR43727:SF3">
    <property type="entry name" value="GROUP IV DECARBOXYLASE"/>
    <property type="match status" value="1"/>
</dbReference>
<dbReference type="InterPro" id="IPR000183">
    <property type="entry name" value="Orn/DAP/Arg_de-COase"/>
</dbReference>
<protein>
    <submittedName>
        <fullName evidence="8">Diaminopimelate decarboxylase</fullName>
    </submittedName>
</protein>
<feature type="domain" description="Orn/DAP/Arg decarboxylase 2 N-terminal" evidence="7">
    <location>
        <begin position="61"/>
        <end position="305"/>
    </location>
</feature>
<dbReference type="Proteomes" id="UP001224433">
    <property type="component" value="Chromosome"/>
</dbReference>
<evidence type="ECO:0000256" key="5">
    <source>
        <dbReference type="SAM" id="MobiDB-lite"/>
    </source>
</evidence>
<dbReference type="InterPro" id="IPR029066">
    <property type="entry name" value="PLP-binding_barrel"/>
</dbReference>
<proteinExistence type="inferred from homology"/>
<dbReference type="Gene3D" id="2.40.37.10">
    <property type="entry name" value="Lyase, Ornithine Decarboxylase, Chain A, domain 1"/>
    <property type="match status" value="1"/>
</dbReference>
<comment type="cofactor">
    <cofactor evidence="1">
        <name>pyridoxal 5'-phosphate</name>
        <dbReference type="ChEBI" id="CHEBI:597326"/>
    </cofactor>
</comment>
<dbReference type="InterPro" id="IPR009006">
    <property type="entry name" value="Ala_racemase/Decarboxylase_C"/>
</dbReference>
<name>A0ABY9JPV2_9ACTN</name>
<keyword evidence="3" id="KW-0028">Amino-acid biosynthesis</keyword>
<sequence length="466" mass="49120">MNDTSSTPPQSSAAAQGPLRPARSARFAEALRLAVAEGLLSEQRPLAGFLDADGIRDSVDALRDAFAAEPGARVLHTFAAKAASLVPVLRLLADCGMGCEVASPGELRLAVEAGFPPARIVLDSPAKTRAELRLALALGVAVNADSFGEIRRIEELRSPGSPSVLGLRVNPQVGGGSIGAMSTATATSKFGVALRDPGAREHVVQTFAERPWLTRLHAHVGSQGCSLELIAAGIAETYRLAEEINEVLGTRRITGIDIGGGLPVNFSDDEVRPAFADYVTALRAAAPGLFDGRYDLVTEFGRSLLAKNGFIGARVEYTKEAGGRRIALTHAGAQIATRTVFMPDAWPLRVGAFDGQGRPRSGRTMVQDIAGPCCFAGDIVAHARELPELHEGDFVALYDTGAYYFSTPWAYNSLPRPAVYGFAGGTGALRLALVREAQSLDSVAAESGLRHADALRDLRAQAQGLS</sequence>
<dbReference type="PROSITE" id="PS00879">
    <property type="entry name" value="ODR_DC_2_2"/>
    <property type="match status" value="1"/>
</dbReference>
<reference evidence="8 9" key="1">
    <citation type="submission" date="2023-03" db="EMBL/GenBank/DDBJ databases">
        <title>Isolation and description of six Streptomyces strains from soil environments, able to metabolize different microbial glucans.</title>
        <authorList>
            <person name="Widen T."/>
            <person name="Larsbrink J."/>
        </authorList>
    </citation>
    <scope>NUCLEOTIDE SEQUENCE [LARGE SCALE GENOMIC DNA]</scope>
    <source>
        <strain evidence="8 9">Alt3</strain>
    </source>
</reference>
<dbReference type="EMBL" id="CP120983">
    <property type="protein sequence ID" value="WLQ68829.1"/>
    <property type="molecule type" value="Genomic_DNA"/>
</dbReference>
<dbReference type="InterPro" id="IPR002986">
    <property type="entry name" value="DAP_deCOOHase_LysA"/>
</dbReference>
<evidence type="ECO:0000259" key="7">
    <source>
        <dbReference type="Pfam" id="PF02784"/>
    </source>
</evidence>
<dbReference type="PRINTS" id="PR01179">
    <property type="entry name" value="ODADCRBXLASE"/>
</dbReference>
<keyword evidence="2" id="KW-0663">Pyridoxal phosphate</keyword>
<organism evidence="8 9">
    <name type="scientific">Streptomyces glycanivorans</name>
    <dbReference type="NCBI Taxonomy" id="3033808"/>
    <lineage>
        <taxon>Bacteria</taxon>
        <taxon>Bacillati</taxon>
        <taxon>Actinomycetota</taxon>
        <taxon>Actinomycetes</taxon>
        <taxon>Kitasatosporales</taxon>
        <taxon>Streptomycetaceae</taxon>
        <taxon>Streptomyces</taxon>
    </lineage>
</organism>
<evidence type="ECO:0000256" key="3">
    <source>
        <dbReference type="ARBA" id="ARBA00023154"/>
    </source>
</evidence>
<accession>A0ABY9JPV2</accession>
<feature type="region of interest" description="Disordered" evidence="5">
    <location>
        <begin position="1"/>
        <end position="21"/>
    </location>
</feature>
<evidence type="ECO:0000256" key="4">
    <source>
        <dbReference type="RuleBase" id="RU003737"/>
    </source>
</evidence>
<dbReference type="InterPro" id="IPR022657">
    <property type="entry name" value="De-COase2_CS"/>
</dbReference>
<gene>
    <name evidence="8" type="ORF">P8A20_02500</name>
</gene>
<feature type="compositionally biased region" description="Low complexity" evidence="5">
    <location>
        <begin position="1"/>
        <end position="16"/>
    </location>
</feature>
<feature type="domain" description="Orn/DAP/Arg decarboxylase 2 C-terminal" evidence="6">
    <location>
        <begin position="309"/>
        <end position="401"/>
    </location>
</feature>
<evidence type="ECO:0000256" key="1">
    <source>
        <dbReference type="ARBA" id="ARBA00001933"/>
    </source>
</evidence>
<evidence type="ECO:0000259" key="6">
    <source>
        <dbReference type="Pfam" id="PF00278"/>
    </source>
</evidence>
<dbReference type="Gene3D" id="3.20.20.10">
    <property type="entry name" value="Alanine racemase"/>
    <property type="match status" value="1"/>
</dbReference>
<dbReference type="PANTHER" id="PTHR43727">
    <property type="entry name" value="DIAMINOPIMELATE DECARBOXYLASE"/>
    <property type="match status" value="1"/>
</dbReference>
<dbReference type="Pfam" id="PF00278">
    <property type="entry name" value="Orn_DAP_Arg_deC"/>
    <property type="match status" value="1"/>
</dbReference>
<dbReference type="SUPFAM" id="SSF51419">
    <property type="entry name" value="PLP-binding barrel"/>
    <property type="match status" value="1"/>
</dbReference>